<dbReference type="Pfam" id="PF07992">
    <property type="entry name" value="Pyr_redox_2"/>
    <property type="match status" value="1"/>
</dbReference>
<dbReference type="InterPro" id="IPR050151">
    <property type="entry name" value="Class-I_Pyr_Nuc-Dis_Oxidored"/>
</dbReference>
<evidence type="ECO:0000256" key="5">
    <source>
        <dbReference type="ARBA" id="ARBA00022490"/>
    </source>
</evidence>
<keyword evidence="8 13" id="KW-0560">Oxidoreductase</keyword>
<keyword evidence="17" id="KW-1185">Reference proteome</keyword>
<evidence type="ECO:0000256" key="1">
    <source>
        <dbReference type="ARBA" id="ARBA00004496"/>
    </source>
</evidence>
<evidence type="ECO:0000256" key="9">
    <source>
        <dbReference type="ARBA" id="ARBA00023027"/>
    </source>
</evidence>
<evidence type="ECO:0000256" key="12">
    <source>
        <dbReference type="ARBA" id="ARBA00049187"/>
    </source>
</evidence>
<organism evidence="16 17">
    <name type="scientific">Rossellomorea oryzaecorticis</name>
    <dbReference type="NCBI Taxonomy" id="1396505"/>
    <lineage>
        <taxon>Bacteria</taxon>
        <taxon>Bacillati</taxon>
        <taxon>Bacillota</taxon>
        <taxon>Bacilli</taxon>
        <taxon>Bacillales</taxon>
        <taxon>Bacillaceae</taxon>
        <taxon>Rossellomorea</taxon>
    </lineage>
</organism>
<comment type="cofactor">
    <cofactor evidence="13">
        <name>FAD</name>
        <dbReference type="ChEBI" id="CHEBI:57692"/>
    </cofactor>
    <text evidence="13">Binds 1 FAD per subunit.</text>
</comment>
<dbReference type="PRINTS" id="PR00411">
    <property type="entry name" value="PNDRDTASEI"/>
</dbReference>
<evidence type="ECO:0000256" key="8">
    <source>
        <dbReference type="ARBA" id="ARBA00023002"/>
    </source>
</evidence>
<evidence type="ECO:0000256" key="2">
    <source>
        <dbReference type="ARBA" id="ARBA00007532"/>
    </source>
</evidence>
<reference evidence="16 17" key="1">
    <citation type="submission" date="2024-12" db="EMBL/GenBank/DDBJ databases">
        <authorList>
            <person name="Li X."/>
            <person name="Zhang D."/>
        </authorList>
    </citation>
    <scope>NUCLEOTIDE SEQUENCE [LARGE SCALE GENOMIC DNA]</scope>
    <source>
        <strain evidence="16 17">JCM19602</strain>
    </source>
</reference>
<protein>
    <recommendedName>
        <fullName evidence="4 13">Dihydrolipoyl dehydrogenase</fullName>
        <ecNumber evidence="3 13">1.8.1.4</ecNumber>
    </recommendedName>
</protein>
<dbReference type="InterPro" id="IPR001100">
    <property type="entry name" value="Pyr_nuc-diS_OxRdtase"/>
</dbReference>
<dbReference type="NCBIfam" id="TIGR01350">
    <property type="entry name" value="lipoamide_DH"/>
    <property type="match status" value="1"/>
</dbReference>
<evidence type="ECO:0000313" key="16">
    <source>
        <dbReference type="EMBL" id="MFL8938330.1"/>
    </source>
</evidence>
<comment type="caution">
    <text evidence="16">The sequence shown here is derived from an EMBL/GenBank/DDBJ whole genome shotgun (WGS) entry which is preliminary data.</text>
</comment>
<gene>
    <name evidence="16" type="primary">lpdA</name>
    <name evidence="16" type="ORF">ACKA06_16180</name>
</gene>
<evidence type="ECO:0000256" key="11">
    <source>
        <dbReference type="ARBA" id="ARBA00023284"/>
    </source>
</evidence>
<evidence type="ECO:0000313" key="17">
    <source>
        <dbReference type="Proteomes" id="UP001628668"/>
    </source>
</evidence>
<evidence type="ECO:0000256" key="7">
    <source>
        <dbReference type="ARBA" id="ARBA00022827"/>
    </source>
</evidence>
<keyword evidence="10" id="KW-1015">Disulfide bond</keyword>
<dbReference type="EMBL" id="JBJOSA010000016">
    <property type="protein sequence ID" value="MFL8938330.1"/>
    <property type="molecule type" value="Genomic_DNA"/>
</dbReference>
<keyword evidence="6 13" id="KW-0285">Flavoprotein</keyword>
<dbReference type="Proteomes" id="UP001628668">
    <property type="component" value="Unassembled WGS sequence"/>
</dbReference>
<keyword evidence="5" id="KW-0963">Cytoplasm</keyword>
<dbReference type="InterPro" id="IPR012999">
    <property type="entry name" value="Pyr_OxRdtase_I_AS"/>
</dbReference>
<dbReference type="PANTHER" id="PTHR22912:SF217">
    <property type="entry name" value="DIHYDROLIPOYL DEHYDROGENASE"/>
    <property type="match status" value="1"/>
</dbReference>
<dbReference type="Gene3D" id="3.30.390.30">
    <property type="match status" value="1"/>
</dbReference>
<keyword evidence="7 13" id="KW-0274">FAD</keyword>
<name>A0ABW8VSH6_9BACI</name>
<feature type="domain" description="Pyridine nucleotide-disulphide oxidoreductase dimerisation" evidence="14">
    <location>
        <begin position="341"/>
        <end position="449"/>
    </location>
</feature>
<dbReference type="PROSITE" id="PS00076">
    <property type="entry name" value="PYRIDINE_REDOX_1"/>
    <property type="match status" value="1"/>
</dbReference>
<dbReference type="GO" id="GO:0004148">
    <property type="term" value="F:dihydrolipoyl dehydrogenase (NADH) activity"/>
    <property type="evidence" value="ECO:0007669"/>
    <property type="project" value="UniProtKB-EC"/>
</dbReference>
<dbReference type="Gene3D" id="3.50.50.60">
    <property type="entry name" value="FAD/NAD(P)-binding domain"/>
    <property type="match status" value="2"/>
</dbReference>
<proteinExistence type="inferred from homology"/>
<dbReference type="EC" id="1.8.1.4" evidence="3 13"/>
<comment type="subcellular location">
    <subcellularLocation>
        <location evidence="1">Cytoplasm</location>
    </subcellularLocation>
</comment>
<dbReference type="SUPFAM" id="SSF51905">
    <property type="entry name" value="FAD/NAD(P)-binding domain"/>
    <property type="match status" value="1"/>
</dbReference>
<evidence type="ECO:0000259" key="14">
    <source>
        <dbReference type="Pfam" id="PF02852"/>
    </source>
</evidence>
<dbReference type="InterPro" id="IPR004099">
    <property type="entry name" value="Pyr_nucl-diS_OxRdtase_dimer"/>
</dbReference>
<evidence type="ECO:0000256" key="6">
    <source>
        <dbReference type="ARBA" id="ARBA00022630"/>
    </source>
</evidence>
<comment type="catalytic activity">
    <reaction evidence="12 13">
        <text>N(6)-[(R)-dihydrolipoyl]-L-lysyl-[protein] + NAD(+) = N(6)-[(R)-lipoyl]-L-lysyl-[protein] + NADH + H(+)</text>
        <dbReference type="Rhea" id="RHEA:15045"/>
        <dbReference type="Rhea" id="RHEA-COMP:10474"/>
        <dbReference type="Rhea" id="RHEA-COMP:10475"/>
        <dbReference type="ChEBI" id="CHEBI:15378"/>
        <dbReference type="ChEBI" id="CHEBI:57540"/>
        <dbReference type="ChEBI" id="CHEBI:57945"/>
        <dbReference type="ChEBI" id="CHEBI:83099"/>
        <dbReference type="ChEBI" id="CHEBI:83100"/>
        <dbReference type="EC" id="1.8.1.4"/>
    </reaction>
</comment>
<comment type="miscellaneous">
    <text evidence="13">The active site is a redox-active disulfide bond.</text>
</comment>
<dbReference type="InterPro" id="IPR036188">
    <property type="entry name" value="FAD/NAD-bd_sf"/>
</dbReference>
<dbReference type="Pfam" id="PF02852">
    <property type="entry name" value="Pyr_redox_dim"/>
    <property type="match status" value="1"/>
</dbReference>
<dbReference type="InterPro" id="IPR006258">
    <property type="entry name" value="Lipoamide_DH"/>
</dbReference>
<dbReference type="PRINTS" id="PR00368">
    <property type="entry name" value="FADPNR"/>
</dbReference>
<evidence type="ECO:0000256" key="10">
    <source>
        <dbReference type="ARBA" id="ARBA00023157"/>
    </source>
</evidence>
<dbReference type="InterPro" id="IPR023753">
    <property type="entry name" value="FAD/NAD-binding_dom"/>
</dbReference>
<dbReference type="RefSeq" id="WP_411160140.1">
    <property type="nucleotide sequence ID" value="NZ_JBJOSA010000016.1"/>
</dbReference>
<sequence length="460" mass="48511">MKKYDIVVLGGGPGGYVAAIRAAQLGKKTAIVEARELGGTCLNRGCIPSKTLLRHSEVIDNLEKAKSWGIETGPVTLSLAKMFQRKDQVIEKLRNGIGFLLKKGKIDVYNGFGTARGNGELFISMSDGEERISYDKLIIATGSSPIIPGIPGLQDAVHYTSDTIFSIESIPKSLVIVGGGIIGVEFACIFSSLKVPVTIVEMGDRIVPSEDPDASSALAKSLKKKGIRILTNTRVKEVVSSSGEQTVGIEKAGGEHDSLLADAILLSVGRSPQTSPVEALNLKMNGPYIKVDSELKTSDSSVYAVGDVIGGWQLAHVASAEGLTAAANAAGGTGQVQYNVVPRCVYTSPEIASVGITEEEAKEQGLSFKVVKVDHSGNGKALALDEKEGFVKLIADTTHGEILGVTMVGPHVTEMIGEPSAFIHLEGTVDEMASMIHPHPTVSESIYEAAASWLGKGVHH</sequence>
<evidence type="ECO:0000256" key="13">
    <source>
        <dbReference type="RuleBase" id="RU003692"/>
    </source>
</evidence>
<comment type="similarity">
    <text evidence="2 13">Belongs to the class-I pyridine nucleotide-disulfide oxidoreductase family.</text>
</comment>
<dbReference type="SUPFAM" id="SSF55424">
    <property type="entry name" value="FAD/NAD-linked reductases, dimerisation (C-terminal) domain"/>
    <property type="match status" value="1"/>
</dbReference>
<evidence type="ECO:0000259" key="15">
    <source>
        <dbReference type="Pfam" id="PF07992"/>
    </source>
</evidence>
<accession>A0ABW8VSH6</accession>
<dbReference type="PANTHER" id="PTHR22912">
    <property type="entry name" value="DISULFIDE OXIDOREDUCTASE"/>
    <property type="match status" value="1"/>
</dbReference>
<dbReference type="InterPro" id="IPR016156">
    <property type="entry name" value="FAD/NAD-linked_Rdtase_dimer_sf"/>
</dbReference>
<evidence type="ECO:0000256" key="3">
    <source>
        <dbReference type="ARBA" id="ARBA00012608"/>
    </source>
</evidence>
<evidence type="ECO:0000256" key="4">
    <source>
        <dbReference type="ARBA" id="ARBA00016961"/>
    </source>
</evidence>
<keyword evidence="11 13" id="KW-0676">Redox-active center</keyword>
<keyword evidence="9 13" id="KW-0520">NAD</keyword>
<feature type="domain" description="FAD/NAD(P)-binding" evidence="15">
    <location>
        <begin position="4"/>
        <end position="322"/>
    </location>
</feature>
<dbReference type="PIRSF" id="PIRSF000350">
    <property type="entry name" value="Mercury_reductase_MerA"/>
    <property type="match status" value="1"/>
</dbReference>